<dbReference type="VEuPathDB" id="VectorBase:GPPI047252"/>
<name>A0A1B0C2C2_9MUSC</name>
<dbReference type="EMBL" id="JXJN01024485">
    <property type="status" value="NOT_ANNOTATED_CDS"/>
    <property type="molecule type" value="Genomic_DNA"/>
</dbReference>
<dbReference type="STRING" id="67801.A0A1B0C2C2"/>
<dbReference type="Pfam" id="PF07707">
    <property type="entry name" value="BACK"/>
    <property type="match status" value="1"/>
</dbReference>
<organism evidence="2 3">
    <name type="scientific">Glossina palpalis gambiensis</name>
    <dbReference type="NCBI Taxonomy" id="67801"/>
    <lineage>
        <taxon>Eukaryota</taxon>
        <taxon>Metazoa</taxon>
        <taxon>Ecdysozoa</taxon>
        <taxon>Arthropoda</taxon>
        <taxon>Hexapoda</taxon>
        <taxon>Insecta</taxon>
        <taxon>Pterygota</taxon>
        <taxon>Neoptera</taxon>
        <taxon>Endopterygota</taxon>
        <taxon>Diptera</taxon>
        <taxon>Brachycera</taxon>
        <taxon>Muscomorpha</taxon>
        <taxon>Hippoboscoidea</taxon>
        <taxon>Glossinidae</taxon>
        <taxon>Glossina</taxon>
    </lineage>
</organism>
<evidence type="ECO:0000313" key="2">
    <source>
        <dbReference type="EnsemblMetazoa" id="GPPI047252-PA"/>
    </source>
</evidence>
<dbReference type="EnsemblMetazoa" id="GPPI047252-RA">
    <property type="protein sequence ID" value="GPPI047252-PA"/>
    <property type="gene ID" value="GPPI047252"/>
</dbReference>
<dbReference type="Proteomes" id="UP000092460">
    <property type="component" value="Unassembled WGS sequence"/>
</dbReference>
<keyword evidence="3" id="KW-1185">Reference proteome</keyword>
<feature type="domain" description="BACK" evidence="1">
    <location>
        <begin position="7"/>
        <end position="53"/>
    </location>
</feature>
<accession>A0A1B0C2C2</accession>
<sequence length="75" mass="8605">MSSTNAIRSEDIAYKGAVNWVKHDLEKRKDHLAQFMSHILIPIVSQKFLSNHIVAESLLRQDHKCSQFLIAALNF</sequence>
<protein>
    <recommendedName>
        <fullName evidence="1">BACK domain-containing protein</fullName>
    </recommendedName>
</protein>
<evidence type="ECO:0000313" key="3">
    <source>
        <dbReference type="Proteomes" id="UP000092460"/>
    </source>
</evidence>
<reference evidence="3" key="1">
    <citation type="submission" date="2015-01" db="EMBL/GenBank/DDBJ databases">
        <authorList>
            <person name="Aksoy S."/>
            <person name="Warren W."/>
            <person name="Wilson R.K."/>
        </authorList>
    </citation>
    <scope>NUCLEOTIDE SEQUENCE [LARGE SCALE GENOMIC DNA]</scope>
    <source>
        <strain evidence="3">IAEA</strain>
    </source>
</reference>
<proteinExistence type="predicted"/>
<evidence type="ECO:0000259" key="1">
    <source>
        <dbReference type="Pfam" id="PF07707"/>
    </source>
</evidence>
<dbReference type="AlphaFoldDB" id="A0A1B0C2C2"/>
<dbReference type="Gene3D" id="1.25.40.420">
    <property type="match status" value="1"/>
</dbReference>
<dbReference type="InterPro" id="IPR011705">
    <property type="entry name" value="BACK"/>
</dbReference>
<reference evidence="2" key="2">
    <citation type="submission" date="2020-05" db="UniProtKB">
        <authorList>
            <consortium name="EnsemblMetazoa"/>
        </authorList>
    </citation>
    <scope>IDENTIFICATION</scope>
    <source>
        <strain evidence="2">IAEA</strain>
    </source>
</reference>